<dbReference type="AlphaFoldDB" id="A0A0J6J9L5"/>
<dbReference type="Gene3D" id="2.60.40.10">
    <property type="entry name" value="Immunoglobulins"/>
    <property type="match status" value="2"/>
</dbReference>
<dbReference type="InterPro" id="IPR013783">
    <property type="entry name" value="Ig-like_fold"/>
</dbReference>
<evidence type="ECO:0000256" key="5">
    <source>
        <dbReference type="ARBA" id="ARBA00023186"/>
    </source>
</evidence>
<evidence type="ECO:0000256" key="2">
    <source>
        <dbReference type="ARBA" id="ARBA00007399"/>
    </source>
</evidence>
<comment type="subcellular location">
    <subcellularLocation>
        <location evidence="1">Periplasm</location>
    </subcellularLocation>
</comment>
<dbReference type="InterPro" id="IPR008962">
    <property type="entry name" value="PapD-like_sf"/>
</dbReference>
<dbReference type="NCBIfam" id="NF007392">
    <property type="entry name" value="PRK09918.1"/>
    <property type="match status" value="1"/>
</dbReference>
<dbReference type="PRINTS" id="PR00969">
    <property type="entry name" value="CHAPERONPILI"/>
</dbReference>
<dbReference type="InterPro" id="IPR036316">
    <property type="entry name" value="Pili_assmbl_chap_C_dom_sf"/>
</dbReference>
<evidence type="ECO:0000259" key="7">
    <source>
        <dbReference type="Pfam" id="PF00345"/>
    </source>
</evidence>
<evidence type="ECO:0000256" key="1">
    <source>
        <dbReference type="ARBA" id="ARBA00004418"/>
    </source>
</evidence>
<organism evidence="8 9">
    <name type="scientific">Pseudomonas deceptionensis</name>
    <dbReference type="NCBI Taxonomy" id="882211"/>
    <lineage>
        <taxon>Bacteria</taxon>
        <taxon>Pseudomonadati</taxon>
        <taxon>Pseudomonadota</taxon>
        <taxon>Gammaproteobacteria</taxon>
        <taxon>Pseudomonadales</taxon>
        <taxon>Pseudomonadaceae</taxon>
        <taxon>Pseudomonas</taxon>
    </lineage>
</organism>
<keyword evidence="4" id="KW-0574">Periplasm</keyword>
<evidence type="ECO:0000256" key="4">
    <source>
        <dbReference type="ARBA" id="ARBA00022764"/>
    </source>
</evidence>
<dbReference type="RefSeq" id="WP_048358039.1">
    <property type="nucleotide sequence ID" value="NZ_FNUD01000002.1"/>
</dbReference>
<name>A0A0J6J9L5_PSEDM</name>
<evidence type="ECO:0000256" key="3">
    <source>
        <dbReference type="ARBA" id="ARBA00022729"/>
    </source>
</evidence>
<dbReference type="GO" id="GO:0030288">
    <property type="term" value="C:outer membrane-bounded periplasmic space"/>
    <property type="evidence" value="ECO:0007669"/>
    <property type="project" value="InterPro"/>
</dbReference>
<dbReference type="PANTHER" id="PTHR30251:SF3">
    <property type="entry name" value="FIMBRIAL CHAPARONE PROTEIN"/>
    <property type="match status" value="1"/>
</dbReference>
<feature type="domain" description="Pili assembly chaperone N-terminal" evidence="7">
    <location>
        <begin position="28"/>
        <end position="141"/>
    </location>
</feature>
<protein>
    <submittedName>
        <fullName evidence="8">P pilus assembly protein, chaperone PapD</fullName>
    </submittedName>
</protein>
<gene>
    <name evidence="8" type="ORF">SAMN04489800_3024</name>
</gene>
<dbReference type="SUPFAM" id="SSF49354">
    <property type="entry name" value="PapD-like"/>
    <property type="match status" value="1"/>
</dbReference>
<evidence type="ECO:0000256" key="6">
    <source>
        <dbReference type="SAM" id="SignalP"/>
    </source>
</evidence>
<proteinExistence type="inferred from homology"/>
<dbReference type="Pfam" id="PF00345">
    <property type="entry name" value="PapD_N"/>
    <property type="match status" value="1"/>
</dbReference>
<accession>A0A0J6J9L5</accession>
<dbReference type="OrthoDB" id="8585185at2"/>
<comment type="caution">
    <text evidence="8">The sequence shown here is derived from an EMBL/GenBank/DDBJ whole genome shotgun (WGS) entry which is preliminary data.</text>
</comment>
<keyword evidence="3 6" id="KW-0732">Signal</keyword>
<reference evidence="8" key="1">
    <citation type="submission" date="2016-10" db="EMBL/GenBank/DDBJ databases">
        <authorList>
            <person name="Varghese N."/>
            <person name="Submissions S."/>
        </authorList>
    </citation>
    <scope>NUCLEOTIDE SEQUENCE [LARGE SCALE GENOMIC DNA]</scope>
    <source>
        <strain evidence="8">LMG 25555</strain>
    </source>
</reference>
<feature type="signal peptide" evidence="6">
    <location>
        <begin position="1"/>
        <end position="25"/>
    </location>
</feature>
<comment type="similarity">
    <text evidence="2">Belongs to the periplasmic pilus chaperone family.</text>
</comment>
<dbReference type="EMBL" id="FNUD01000002">
    <property type="protein sequence ID" value="SEE94690.1"/>
    <property type="molecule type" value="Genomic_DNA"/>
</dbReference>
<dbReference type="Proteomes" id="UP000183613">
    <property type="component" value="Unassembled WGS sequence"/>
</dbReference>
<keyword evidence="9" id="KW-1185">Reference proteome</keyword>
<sequence length="234" mass="25794">MIFKWLYLFCGTFFISALTMAPVQAAGMIPETSVVILDEADGETSINLKNSDSPPALLYSHILPIEGDDENLIVLTPPVTRVEAGETQAIRFLLQTSEPLKVQRLRRVIFEGIPPKDKSAGMRVSMNVRQNLPVIINPKGLAKDKEPWRRLQWSVQNGKLQVANPDAYVVRLDQAVKLNPANTLVQLPRAYVLPGEVITLDVPAATLATLTDATLSPATVYGYSVDQYTAPIER</sequence>
<dbReference type="PANTHER" id="PTHR30251">
    <property type="entry name" value="PILUS ASSEMBLY CHAPERONE"/>
    <property type="match status" value="1"/>
</dbReference>
<dbReference type="PATRIC" id="fig|882211.3.peg.46"/>
<evidence type="ECO:0000313" key="8">
    <source>
        <dbReference type="EMBL" id="SEE94690.1"/>
    </source>
</evidence>
<dbReference type="GO" id="GO:0071555">
    <property type="term" value="P:cell wall organization"/>
    <property type="evidence" value="ECO:0007669"/>
    <property type="project" value="InterPro"/>
</dbReference>
<dbReference type="InterPro" id="IPR016147">
    <property type="entry name" value="Pili_assmbl_chaperone_N"/>
</dbReference>
<dbReference type="InterPro" id="IPR050643">
    <property type="entry name" value="Periplasmic_pilus_chap"/>
</dbReference>
<dbReference type="InterPro" id="IPR001829">
    <property type="entry name" value="Pili_assmbl_chaperone_bac"/>
</dbReference>
<evidence type="ECO:0000313" key="9">
    <source>
        <dbReference type="Proteomes" id="UP000183613"/>
    </source>
</evidence>
<dbReference type="SUPFAM" id="SSF49584">
    <property type="entry name" value="Periplasmic chaperone C-domain"/>
    <property type="match status" value="1"/>
</dbReference>
<keyword evidence="5" id="KW-0143">Chaperone</keyword>
<feature type="chain" id="PRO_5009777938" evidence="6">
    <location>
        <begin position="26"/>
        <end position="234"/>
    </location>
</feature>